<evidence type="ECO:0000259" key="9">
    <source>
        <dbReference type="SMART" id="SM01320"/>
    </source>
</evidence>
<organism evidence="10 11">
    <name type="scientific">Aspergillus heteromorphus CBS 117.55</name>
    <dbReference type="NCBI Taxonomy" id="1448321"/>
    <lineage>
        <taxon>Eukaryota</taxon>
        <taxon>Fungi</taxon>
        <taxon>Dikarya</taxon>
        <taxon>Ascomycota</taxon>
        <taxon>Pezizomycotina</taxon>
        <taxon>Eurotiomycetes</taxon>
        <taxon>Eurotiomycetidae</taxon>
        <taxon>Eurotiales</taxon>
        <taxon>Aspergillaceae</taxon>
        <taxon>Aspergillus</taxon>
        <taxon>Aspergillus subgen. Circumdati</taxon>
    </lineage>
</organism>
<dbReference type="GO" id="GO:0009272">
    <property type="term" value="P:fungal-type cell wall biogenesis"/>
    <property type="evidence" value="ECO:0007669"/>
    <property type="project" value="TreeGrafter"/>
</dbReference>
<sequence>MKLSWVLIKLGFILFMTALTQATYLIQSNALSFCQDKSNLTISYFSMTFTPNNRSVSISFDGTTEISGNVTAEISLFVYGYKALSTTLDPCESGYKAFCPMSAGSINLAHTSIILSGSTVSQIPSIGYLVPDLDITVRVYVSSTKTGEVISCVEGALSNGKTVYQQGVGWTTAILAGLGLLASGVASARGHSASTTRLAAATLPLLGFMQTQASFGMVAVHMPPIVESWTQNFQWTMGIIYVGSVETICTWYQRATGGTPSTTLSDLSRWKKRSIAGAFARRASESSISSIATVRGIERVGFQANIERTNIFLTTISFFAFFVFAVFLLLAIFRAYYESVAIRRKLRRDIVSAYRRDWRVLVKRNVLRLLSLGFFPVCILCPWEMQQQDSSAEIILAVLVFLFMLGMLGSAAVGFVLLTKEQSSLSRRRVAYIFSSNPFYSSDWVFLFMSTWRAASFFVAADLAYLLCKGMVIGLSQPTAVAQAVFLLILEVVQIIVLCRLRPWSDKKLKRFSITLATIRMVDAIFLLVFTGVFSQPAMMTSIMGVIYVLYNAIMAIILLLNLLIASWHAMRSKDGPSTR</sequence>
<evidence type="ECO:0000313" key="11">
    <source>
        <dbReference type="Proteomes" id="UP000247233"/>
    </source>
</evidence>
<feature type="transmembrane region" description="Helical" evidence="7">
    <location>
        <begin position="439"/>
        <end position="460"/>
    </location>
</feature>
<dbReference type="STRING" id="1448321.A0A317UWG1"/>
<feature type="transmembrane region" description="Helical" evidence="7">
    <location>
        <begin position="365"/>
        <end position="383"/>
    </location>
</feature>
<dbReference type="SMART" id="SM01320">
    <property type="entry name" value="TRP_N"/>
    <property type="match status" value="1"/>
</dbReference>
<dbReference type="PANTHER" id="PTHR31145">
    <property type="entry name" value="INTEGRAL MEMBRANE PROTEIN (AFU_ORTHOLOGUE AFUA_7G01610)"/>
    <property type="match status" value="1"/>
</dbReference>
<keyword evidence="5 7" id="KW-1133">Transmembrane helix</keyword>
<dbReference type="Pfam" id="PF14558">
    <property type="entry name" value="TRP_N"/>
    <property type="match status" value="1"/>
</dbReference>
<dbReference type="VEuPathDB" id="FungiDB:BO70DRAFT_276931"/>
<accession>A0A317UWG1</accession>
<evidence type="ECO:0000256" key="8">
    <source>
        <dbReference type="SAM" id="SignalP"/>
    </source>
</evidence>
<gene>
    <name evidence="10" type="ORF">BO70DRAFT_276931</name>
</gene>
<dbReference type="GO" id="GO:0055085">
    <property type="term" value="P:transmembrane transport"/>
    <property type="evidence" value="ECO:0007669"/>
    <property type="project" value="TreeGrafter"/>
</dbReference>
<dbReference type="RefSeq" id="XP_025394610.1">
    <property type="nucleotide sequence ID" value="XM_025538993.1"/>
</dbReference>
<reference evidence="10 11" key="1">
    <citation type="submission" date="2016-12" db="EMBL/GenBank/DDBJ databases">
        <title>The genomes of Aspergillus section Nigri reveals drivers in fungal speciation.</title>
        <authorList>
            <consortium name="DOE Joint Genome Institute"/>
            <person name="Vesth T.C."/>
            <person name="Nybo J."/>
            <person name="Theobald S."/>
            <person name="Brandl J."/>
            <person name="Frisvad J.C."/>
            <person name="Nielsen K.F."/>
            <person name="Lyhne E.K."/>
            <person name="Kogle M.E."/>
            <person name="Kuo A."/>
            <person name="Riley R."/>
            <person name="Clum A."/>
            <person name="Nolan M."/>
            <person name="Lipzen A."/>
            <person name="Salamov A."/>
            <person name="Henrissat B."/>
            <person name="Wiebenga A."/>
            <person name="De Vries R.P."/>
            <person name="Grigoriev I.V."/>
            <person name="Mortensen U.H."/>
            <person name="Andersen M.R."/>
            <person name="Baker S.E."/>
        </authorList>
    </citation>
    <scope>NUCLEOTIDE SEQUENCE [LARGE SCALE GENOMIC DNA]</scope>
    <source>
        <strain evidence="10 11">CBS 117.55</strain>
    </source>
</reference>
<feature type="non-terminal residue" evidence="10">
    <location>
        <position position="580"/>
    </location>
</feature>
<feature type="transmembrane region" description="Helical" evidence="7">
    <location>
        <begin position="480"/>
        <end position="501"/>
    </location>
</feature>
<evidence type="ECO:0000256" key="6">
    <source>
        <dbReference type="ARBA" id="ARBA00023136"/>
    </source>
</evidence>
<protein>
    <submittedName>
        <fullName evidence="10">TRP-domain-containing protein</fullName>
    </submittedName>
</protein>
<feature type="transmembrane region" description="Helical" evidence="7">
    <location>
        <begin position="513"/>
        <end position="534"/>
    </location>
</feature>
<keyword evidence="6 7" id="KW-0472">Membrane</keyword>
<feature type="transmembrane region" description="Helical" evidence="7">
    <location>
        <begin position="311"/>
        <end position="337"/>
    </location>
</feature>
<keyword evidence="11" id="KW-1185">Reference proteome</keyword>
<proteinExistence type="inferred from homology"/>
<keyword evidence="3 7" id="KW-0812">Transmembrane</keyword>
<comment type="similarity">
    <text evidence="2">Belongs to the transient receptor potential (TRP) ion channel family.</text>
</comment>
<dbReference type="InterPro" id="IPR032800">
    <property type="entry name" value="TRP_N"/>
</dbReference>
<dbReference type="InterPro" id="IPR040241">
    <property type="entry name" value="TRP_Flc/Pkd2-like"/>
</dbReference>
<dbReference type="PANTHER" id="PTHR31145:SF2">
    <property type="entry name" value="FLAVIN CARRIER PROTEIN 2"/>
    <property type="match status" value="1"/>
</dbReference>
<dbReference type="AlphaFoldDB" id="A0A317UWG1"/>
<comment type="subcellular location">
    <subcellularLocation>
        <location evidence="1">Membrane</location>
        <topology evidence="1">Multi-pass membrane protein</topology>
    </subcellularLocation>
</comment>
<keyword evidence="4 8" id="KW-0732">Signal</keyword>
<evidence type="ECO:0000256" key="1">
    <source>
        <dbReference type="ARBA" id="ARBA00004141"/>
    </source>
</evidence>
<dbReference type="EMBL" id="MSFL01000049">
    <property type="protein sequence ID" value="PWY65721.1"/>
    <property type="molecule type" value="Genomic_DNA"/>
</dbReference>
<evidence type="ECO:0000256" key="3">
    <source>
        <dbReference type="ARBA" id="ARBA00022692"/>
    </source>
</evidence>
<dbReference type="Pfam" id="PF06011">
    <property type="entry name" value="TRP"/>
    <property type="match status" value="1"/>
</dbReference>
<comment type="caution">
    <text evidence="10">The sequence shown here is derived from an EMBL/GenBank/DDBJ whole genome shotgun (WGS) entry which is preliminary data.</text>
</comment>
<feature type="transmembrane region" description="Helical" evidence="7">
    <location>
        <begin position="546"/>
        <end position="565"/>
    </location>
</feature>
<evidence type="ECO:0000256" key="2">
    <source>
        <dbReference type="ARBA" id="ARBA00010642"/>
    </source>
</evidence>
<evidence type="ECO:0000313" key="10">
    <source>
        <dbReference type="EMBL" id="PWY65721.1"/>
    </source>
</evidence>
<evidence type="ECO:0000256" key="7">
    <source>
        <dbReference type="SAM" id="Phobius"/>
    </source>
</evidence>
<feature type="transmembrane region" description="Helical" evidence="7">
    <location>
        <begin position="395"/>
        <end position="418"/>
    </location>
</feature>
<dbReference type="GO" id="GO:0016020">
    <property type="term" value="C:membrane"/>
    <property type="evidence" value="ECO:0007669"/>
    <property type="project" value="UniProtKB-SubCell"/>
</dbReference>
<name>A0A317UWG1_9EURO</name>
<feature type="chain" id="PRO_5016444750" evidence="8">
    <location>
        <begin position="23"/>
        <end position="580"/>
    </location>
</feature>
<dbReference type="InterPro" id="IPR010308">
    <property type="entry name" value="TRP_C"/>
</dbReference>
<feature type="signal peptide" evidence="8">
    <location>
        <begin position="1"/>
        <end position="22"/>
    </location>
</feature>
<dbReference type="OrthoDB" id="5212126at2759"/>
<dbReference type="Proteomes" id="UP000247233">
    <property type="component" value="Unassembled WGS sequence"/>
</dbReference>
<evidence type="ECO:0000256" key="4">
    <source>
        <dbReference type="ARBA" id="ARBA00022729"/>
    </source>
</evidence>
<feature type="domain" description="ML-like" evidence="9">
    <location>
        <begin position="24"/>
        <end position="164"/>
    </location>
</feature>
<dbReference type="GeneID" id="37061230"/>
<evidence type="ECO:0000256" key="5">
    <source>
        <dbReference type="ARBA" id="ARBA00022989"/>
    </source>
</evidence>